<gene>
    <name evidence="3" type="ORF">ACFSNB_07540</name>
</gene>
<dbReference type="Pfam" id="PF02120">
    <property type="entry name" value="Flg_hook"/>
    <property type="match status" value="1"/>
</dbReference>
<feature type="compositionally biased region" description="Low complexity" evidence="1">
    <location>
        <begin position="217"/>
        <end position="251"/>
    </location>
</feature>
<protein>
    <submittedName>
        <fullName evidence="3">Flagellar hook-length control protein FliK</fullName>
    </submittedName>
</protein>
<feature type="compositionally biased region" description="Low complexity" evidence="1">
    <location>
        <begin position="519"/>
        <end position="529"/>
    </location>
</feature>
<feature type="compositionally biased region" description="Polar residues" evidence="1">
    <location>
        <begin position="1"/>
        <end position="13"/>
    </location>
</feature>
<name>A0ABW5CB72_9PROT</name>
<feature type="compositionally biased region" description="Low complexity" evidence="1">
    <location>
        <begin position="306"/>
        <end position="317"/>
    </location>
</feature>
<keyword evidence="3" id="KW-0966">Cell projection</keyword>
<feature type="region of interest" description="Disordered" evidence="1">
    <location>
        <begin position="486"/>
        <end position="542"/>
    </location>
</feature>
<dbReference type="Proteomes" id="UP001597296">
    <property type="component" value="Unassembled WGS sequence"/>
</dbReference>
<feature type="compositionally biased region" description="Gly residues" evidence="1">
    <location>
        <begin position="318"/>
        <end position="327"/>
    </location>
</feature>
<keyword evidence="3" id="KW-0969">Cilium</keyword>
<dbReference type="Gene3D" id="3.30.750.140">
    <property type="match status" value="1"/>
</dbReference>
<evidence type="ECO:0000313" key="4">
    <source>
        <dbReference type="Proteomes" id="UP001597296"/>
    </source>
</evidence>
<comment type="caution">
    <text evidence="3">The sequence shown here is derived from an EMBL/GenBank/DDBJ whole genome shotgun (WGS) entry which is preliminary data.</text>
</comment>
<organism evidence="3 4">
    <name type="scientific">Phaeospirillum tilakii</name>
    <dbReference type="NCBI Taxonomy" id="741673"/>
    <lineage>
        <taxon>Bacteria</taxon>
        <taxon>Pseudomonadati</taxon>
        <taxon>Pseudomonadota</taxon>
        <taxon>Alphaproteobacteria</taxon>
        <taxon>Rhodospirillales</taxon>
        <taxon>Rhodospirillaceae</taxon>
        <taxon>Phaeospirillum</taxon>
    </lineage>
</organism>
<proteinExistence type="predicted"/>
<feature type="region of interest" description="Disordered" evidence="1">
    <location>
        <begin position="67"/>
        <end position="268"/>
    </location>
</feature>
<dbReference type="InterPro" id="IPR038610">
    <property type="entry name" value="FliK-like_C_sf"/>
</dbReference>
<feature type="region of interest" description="Disordered" evidence="1">
    <location>
        <begin position="1"/>
        <end position="27"/>
    </location>
</feature>
<dbReference type="RefSeq" id="WP_377315488.1">
    <property type="nucleotide sequence ID" value="NZ_JBHUIY010000011.1"/>
</dbReference>
<dbReference type="InterPro" id="IPR021136">
    <property type="entry name" value="Flagellar_hook_control-like_C"/>
</dbReference>
<evidence type="ECO:0000259" key="2">
    <source>
        <dbReference type="Pfam" id="PF02120"/>
    </source>
</evidence>
<sequence>MTVQAIRQQTANDAASQTAPAGSATSGGLSGAAFLALVRQSAQRYSGQGAIASAVSGLTGQLAAADEARDTAAAASRAQTQDTAASAQATATAASDRTATALATSAARARRDDDAPRVRRDQDDRAASDDSAASERADAASRDDAPAPVARHDDEDRQDQDKDDTDQTGQPLALVTPEVVVPAAAAPGDAAAGTPASPAVATTPASPAQPGPGQGGAAQPQGQAPAQSQAQLDAQTEQTAQQQAQQAAQTAGGNATDPRQAQSSDLAARLAGTGAGVAIAVQDDGTAPSPGLTPPAAGTVAKADPAAAQGQGNQNAGASGGQGGQTANGGTAAALAQASAAASEGEAAHAAESGDSFSALLAAQSKATGIADKTAPANPVTGLSAVAPLANPGRAQAAAPATATATTPRTLPAQVLEQISVHIDKAVKDGLDTVKIQLKPVELGKIEIKLEVASDGKVTATVTADKRETLAMLQNDQRGLEKALQDAGLKPDSSTTSFNLRGDAQSQQQQAANRDASAGQGQNQGQGQPRGRESGGYGGDPALAAALSALSTPASADGGVDISV</sequence>
<reference evidence="4" key="1">
    <citation type="journal article" date="2019" name="Int. J. Syst. Evol. Microbiol.">
        <title>The Global Catalogue of Microorganisms (GCM) 10K type strain sequencing project: providing services to taxonomists for standard genome sequencing and annotation.</title>
        <authorList>
            <consortium name="The Broad Institute Genomics Platform"/>
            <consortium name="The Broad Institute Genome Sequencing Center for Infectious Disease"/>
            <person name="Wu L."/>
            <person name="Ma J."/>
        </authorList>
    </citation>
    <scope>NUCLEOTIDE SEQUENCE [LARGE SCALE GENOMIC DNA]</scope>
    <source>
        <strain evidence="4">KCTC 15012</strain>
    </source>
</reference>
<feature type="compositionally biased region" description="Low complexity" evidence="1">
    <location>
        <begin position="171"/>
        <end position="208"/>
    </location>
</feature>
<feature type="compositionally biased region" description="Acidic residues" evidence="1">
    <location>
        <begin position="156"/>
        <end position="166"/>
    </location>
</feature>
<dbReference type="CDD" id="cd17470">
    <property type="entry name" value="T3SS_Flik_C"/>
    <property type="match status" value="1"/>
</dbReference>
<feature type="region of interest" description="Disordered" evidence="1">
    <location>
        <begin position="281"/>
        <end position="329"/>
    </location>
</feature>
<feature type="compositionally biased region" description="Basic and acidic residues" evidence="1">
    <location>
        <begin position="109"/>
        <end position="155"/>
    </location>
</feature>
<accession>A0ABW5CB72</accession>
<feature type="compositionally biased region" description="Low complexity" evidence="1">
    <location>
        <begin position="67"/>
        <end position="107"/>
    </location>
</feature>
<keyword evidence="4" id="KW-1185">Reference proteome</keyword>
<dbReference type="EMBL" id="JBHUIY010000011">
    <property type="protein sequence ID" value="MFD2233652.1"/>
    <property type="molecule type" value="Genomic_DNA"/>
</dbReference>
<feature type="domain" description="Flagellar hook-length control protein-like C-terminal" evidence="2">
    <location>
        <begin position="425"/>
        <end position="497"/>
    </location>
</feature>
<feature type="compositionally biased region" description="Low complexity" evidence="1">
    <location>
        <begin position="14"/>
        <end position="27"/>
    </location>
</feature>
<feature type="compositionally biased region" description="Polar residues" evidence="1">
    <location>
        <begin position="492"/>
        <end position="512"/>
    </location>
</feature>
<keyword evidence="3" id="KW-0282">Flagellum</keyword>
<evidence type="ECO:0000313" key="3">
    <source>
        <dbReference type="EMBL" id="MFD2233652.1"/>
    </source>
</evidence>
<evidence type="ECO:0000256" key="1">
    <source>
        <dbReference type="SAM" id="MobiDB-lite"/>
    </source>
</evidence>